<evidence type="ECO:0000256" key="1">
    <source>
        <dbReference type="SAM" id="MobiDB-lite"/>
    </source>
</evidence>
<accession>A0A2U9BMS5</accession>
<dbReference type="EMBL" id="CP026249">
    <property type="protein sequence ID" value="AWP04732.1"/>
    <property type="molecule type" value="Genomic_DNA"/>
</dbReference>
<evidence type="ECO:0000313" key="3">
    <source>
        <dbReference type="Proteomes" id="UP000246464"/>
    </source>
</evidence>
<sequence length="99" mass="10169">MCYRGKGGGICDRENKDMEVSIRALGKTTHKVNSQQSKPQCKRQFMDHGRPVGGQIDTSLVGGLAAPPSSSPVGGPMDTSLVGGLADLCSSSPVGGPPD</sequence>
<dbReference type="Proteomes" id="UP000246464">
    <property type="component" value="Chromosome 7"/>
</dbReference>
<reference evidence="2 3" key="1">
    <citation type="submission" date="2017-12" db="EMBL/GenBank/DDBJ databases">
        <title>Integrating genomic resources of turbot (Scophthalmus maximus) in depth evaluation of genetic and physical mapping variation across individuals.</title>
        <authorList>
            <person name="Martinez P."/>
        </authorList>
    </citation>
    <scope>NUCLEOTIDE SEQUENCE [LARGE SCALE GENOMIC DNA]</scope>
</reference>
<gene>
    <name evidence="2" type="ORF">SMAX5B_016264</name>
</gene>
<feature type="region of interest" description="Disordered" evidence="1">
    <location>
        <begin position="62"/>
        <end position="99"/>
    </location>
</feature>
<protein>
    <submittedName>
        <fullName evidence="2">Uncharacterized protein</fullName>
    </submittedName>
</protein>
<keyword evidence="3" id="KW-1185">Reference proteome</keyword>
<feature type="compositionally biased region" description="Low complexity" evidence="1">
    <location>
        <begin position="62"/>
        <end position="76"/>
    </location>
</feature>
<evidence type="ECO:0000313" key="2">
    <source>
        <dbReference type="EMBL" id="AWP04732.1"/>
    </source>
</evidence>
<name>A0A2U9BMS5_SCOMX</name>
<organism evidence="2 3">
    <name type="scientific">Scophthalmus maximus</name>
    <name type="common">Turbot</name>
    <name type="synonym">Psetta maxima</name>
    <dbReference type="NCBI Taxonomy" id="52904"/>
    <lineage>
        <taxon>Eukaryota</taxon>
        <taxon>Metazoa</taxon>
        <taxon>Chordata</taxon>
        <taxon>Craniata</taxon>
        <taxon>Vertebrata</taxon>
        <taxon>Euteleostomi</taxon>
        <taxon>Actinopterygii</taxon>
        <taxon>Neopterygii</taxon>
        <taxon>Teleostei</taxon>
        <taxon>Neoteleostei</taxon>
        <taxon>Acanthomorphata</taxon>
        <taxon>Carangaria</taxon>
        <taxon>Pleuronectiformes</taxon>
        <taxon>Pleuronectoidei</taxon>
        <taxon>Scophthalmidae</taxon>
        <taxon>Scophthalmus</taxon>
    </lineage>
</organism>
<dbReference type="AlphaFoldDB" id="A0A2U9BMS5"/>
<proteinExistence type="predicted"/>